<feature type="region of interest" description="Disordered" evidence="3">
    <location>
        <begin position="1"/>
        <end position="81"/>
    </location>
</feature>
<dbReference type="PANTHER" id="PTHR23160:SF20">
    <property type="entry name" value="OS02G0439200 PROTEIN"/>
    <property type="match status" value="1"/>
</dbReference>
<feature type="compositionally biased region" description="Polar residues" evidence="3">
    <location>
        <begin position="7"/>
        <end position="18"/>
    </location>
</feature>
<evidence type="ECO:0000256" key="2">
    <source>
        <dbReference type="SAM" id="Coils"/>
    </source>
</evidence>
<dbReference type="STRING" id="1088818.A0A2I0A3G6"/>
<dbReference type="OrthoDB" id="6350175at2759"/>
<dbReference type="EMBL" id="KZ452031">
    <property type="protein sequence ID" value="PKA50086.1"/>
    <property type="molecule type" value="Genomic_DNA"/>
</dbReference>
<reference evidence="4 5" key="1">
    <citation type="journal article" date="2017" name="Nature">
        <title>The Apostasia genome and the evolution of orchids.</title>
        <authorList>
            <person name="Zhang G.Q."/>
            <person name="Liu K.W."/>
            <person name="Li Z."/>
            <person name="Lohaus R."/>
            <person name="Hsiao Y.Y."/>
            <person name="Niu S.C."/>
            <person name="Wang J.Y."/>
            <person name="Lin Y.C."/>
            <person name="Xu Q."/>
            <person name="Chen L.J."/>
            <person name="Yoshida K."/>
            <person name="Fujiwara S."/>
            <person name="Wang Z.W."/>
            <person name="Zhang Y.Q."/>
            <person name="Mitsuda N."/>
            <person name="Wang M."/>
            <person name="Liu G.H."/>
            <person name="Pecoraro L."/>
            <person name="Huang H.X."/>
            <person name="Xiao X.J."/>
            <person name="Lin M."/>
            <person name="Wu X.Y."/>
            <person name="Wu W.L."/>
            <person name="Chen Y.Y."/>
            <person name="Chang S.B."/>
            <person name="Sakamoto S."/>
            <person name="Ohme-Takagi M."/>
            <person name="Yagi M."/>
            <person name="Zeng S.J."/>
            <person name="Shen C.Y."/>
            <person name="Yeh C.M."/>
            <person name="Luo Y.B."/>
            <person name="Tsai W.C."/>
            <person name="Van de Peer Y."/>
            <person name="Liu Z.J."/>
        </authorList>
    </citation>
    <scope>NUCLEOTIDE SEQUENCE [LARGE SCALE GENOMIC DNA]</scope>
    <source>
        <strain evidence="5">cv. Shenzhen</strain>
        <tissue evidence="4">Stem</tissue>
    </source>
</reference>
<evidence type="ECO:0000313" key="5">
    <source>
        <dbReference type="Proteomes" id="UP000236161"/>
    </source>
</evidence>
<feature type="compositionally biased region" description="Polar residues" evidence="3">
    <location>
        <begin position="686"/>
        <end position="709"/>
    </location>
</feature>
<evidence type="ECO:0000256" key="3">
    <source>
        <dbReference type="SAM" id="MobiDB-lite"/>
    </source>
</evidence>
<dbReference type="Proteomes" id="UP000236161">
    <property type="component" value="Unassembled WGS sequence"/>
</dbReference>
<keyword evidence="1 2" id="KW-0175">Coiled coil</keyword>
<dbReference type="GO" id="GO:0007131">
    <property type="term" value="P:reciprocal meiotic recombination"/>
    <property type="evidence" value="ECO:0007669"/>
    <property type="project" value="TreeGrafter"/>
</dbReference>
<evidence type="ECO:0000256" key="1">
    <source>
        <dbReference type="ARBA" id="ARBA00023054"/>
    </source>
</evidence>
<name>A0A2I0A3G6_9ASPA</name>
<proteinExistence type="predicted"/>
<accession>A0A2I0A3G6</accession>
<protein>
    <submittedName>
        <fullName evidence="4">WEB family protein</fullName>
    </submittedName>
</protein>
<dbReference type="PANTHER" id="PTHR23160">
    <property type="entry name" value="SYNAPTONEMAL COMPLEX PROTEIN-RELATED"/>
    <property type="match status" value="1"/>
</dbReference>
<feature type="compositionally biased region" description="Basic and acidic residues" evidence="3">
    <location>
        <begin position="658"/>
        <end position="675"/>
    </location>
</feature>
<gene>
    <name evidence="4" type="ORF">AXF42_Ash019604</name>
</gene>
<sequence>MLPAKPISSSSHTQNGKTKQIAPRGSKLVRGGSKKPAPISPSSLLNSHSPVRRSLKSTNSKLASEVQSSKVTRPVKTSESQRQIAFLQEELNRIRGQLVSVEQEKVKALEGLKDANRVADENYGKYEEALIAQKKAEESSKIAKIRADGIEQAAIEAARKKEEDWKKELDVVRNQHDMNASALSSTVEELERVRKELILASDARITAIRHFNDAKKIAEVNAEKVESLTSEVGRLESLLNANTENSNSENQEIVRKLNSVIDFLNGKLEKARLEKEKFLDMEALIEVLGVEENHAKKGEADAHKLINELKSKVELLEAQLEETNISQRSSLNSLDLATKQLEDCKELLQNSDAEIAALKMKVKSSEFEVIEHNEALKEMERCISGAQQEASEKANEVNILNLAIQNVEKEKLHALNDEKALVANLETLSEENKKLTEELQSAGDKSERDKEAMERLASDLQKVSLEARKAQEKLFEKLSEMEDAQAQIEQLSTALRNSKENYELMLDEARYEIVCLKKSIERYDSEAESLKAELNMKKLDVINSVNKSEDDLAVAEADSQAEENDEAQVPKELTIDESEATEAAMVDATSFKERLLDIENELQCVSQENSSKQKSEAAAIEKIKELSILLSKAKASELLLGMQDDPLNLKIKNADGNQKTKDGAKFGFSSERENDVEAIDDELDSTMRSSSFRHVNEPSSENLNGGSTHPRNKPEEGKKKKALLNKFGYLVKRKSNQK</sequence>
<keyword evidence="5" id="KW-1185">Reference proteome</keyword>
<organism evidence="4 5">
    <name type="scientific">Apostasia shenzhenica</name>
    <dbReference type="NCBI Taxonomy" id="1088818"/>
    <lineage>
        <taxon>Eukaryota</taxon>
        <taxon>Viridiplantae</taxon>
        <taxon>Streptophyta</taxon>
        <taxon>Embryophyta</taxon>
        <taxon>Tracheophyta</taxon>
        <taxon>Spermatophyta</taxon>
        <taxon>Magnoliopsida</taxon>
        <taxon>Liliopsida</taxon>
        <taxon>Asparagales</taxon>
        <taxon>Orchidaceae</taxon>
        <taxon>Apostasioideae</taxon>
        <taxon>Apostasia</taxon>
    </lineage>
</organism>
<feature type="coiled-coil region" evidence="2">
    <location>
        <begin position="299"/>
        <end position="608"/>
    </location>
</feature>
<feature type="compositionally biased region" description="Polar residues" evidence="3">
    <location>
        <begin position="56"/>
        <end position="81"/>
    </location>
</feature>
<feature type="region of interest" description="Disordered" evidence="3">
    <location>
        <begin position="650"/>
        <end position="738"/>
    </location>
</feature>
<evidence type="ECO:0000313" key="4">
    <source>
        <dbReference type="EMBL" id="PKA50086.1"/>
    </source>
</evidence>
<dbReference type="AlphaFoldDB" id="A0A2I0A3G6"/>
<feature type="compositionally biased region" description="Polar residues" evidence="3">
    <location>
        <begin position="40"/>
        <end position="49"/>
    </location>
</feature>